<sequence>MKREFLQNLKVGDQALPKEIIDAIMDENGKDIEAAKKPFADYEAIKERLKTAEDGLKAFDGVDVKDLQGKIDTLKGQLSDKDKEWQAKLDNMAFDGRVKDAITAAKGRNAKAISALLDVEALRSSKNQEADIKAALETLKKDNSYLFETQTPPPYSNGAGKNPPAGEPNDLRSAMQARYANTK</sequence>
<protein>
    <submittedName>
        <fullName evidence="2">Minor structural protein</fullName>
    </submittedName>
</protein>
<evidence type="ECO:0000313" key="2">
    <source>
        <dbReference type="EMBL" id="DAD77264.1"/>
    </source>
</evidence>
<name>A0A8S5M551_9CAUD</name>
<feature type="region of interest" description="Disordered" evidence="1">
    <location>
        <begin position="143"/>
        <end position="183"/>
    </location>
</feature>
<organism evidence="2">
    <name type="scientific">Siphoviridae sp. ctEQg15</name>
    <dbReference type="NCBI Taxonomy" id="2826205"/>
    <lineage>
        <taxon>Viruses</taxon>
        <taxon>Duplodnaviria</taxon>
        <taxon>Heunggongvirae</taxon>
        <taxon>Uroviricota</taxon>
        <taxon>Caudoviricetes</taxon>
    </lineage>
</organism>
<accession>A0A8S5M551</accession>
<dbReference type="Pfam" id="PF06810">
    <property type="entry name" value="Phage_scaffold"/>
    <property type="match status" value="1"/>
</dbReference>
<proteinExistence type="predicted"/>
<dbReference type="InterPro" id="IPR009636">
    <property type="entry name" value="SCAF"/>
</dbReference>
<reference evidence="2" key="1">
    <citation type="journal article" date="2021" name="Proc. Natl. Acad. Sci. U.S.A.">
        <title>A Catalog of Tens of Thousands of Viruses from Human Metagenomes Reveals Hidden Associations with Chronic Diseases.</title>
        <authorList>
            <person name="Tisza M.J."/>
            <person name="Buck C.B."/>
        </authorList>
    </citation>
    <scope>NUCLEOTIDE SEQUENCE</scope>
    <source>
        <strain evidence="2">CtEQg15</strain>
    </source>
</reference>
<dbReference type="GO" id="GO:0019069">
    <property type="term" value="P:viral capsid assembly"/>
    <property type="evidence" value="ECO:0007669"/>
    <property type="project" value="InterPro"/>
</dbReference>
<evidence type="ECO:0000256" key="1">
    <source>
        <dbReference type="SAM" id="MobiDB-lite"/>
    </source>
</evidence>
<dbReference type="EMBL" id="BK014822">
    <property type="protein sequence ID" value="DAD77264.1"/>
    <property type="molecule type" value="Genomic_DNA"/>
</dbReference>